<dbReference type="EMBL" id="JMKJ01000333">
    <property type="protein sequence ID" value="KGG51256.1"/>
    <property type="molecule type" value="Genomic_DNA"/>
</dbReference>
<dbReference type="AlphaFoldDB" id="A0A098VU81"/>
<reference evidence="5 6" key="1">
    <citation type="submission" date="2014-04" db="EMBL/GenBank/DDBJ databases">
        <title>A new species of microsporidia sheds light on the evolution of extreme parasitism.</title>
        <authorList>
            <person name="Haag K.L."/>
            <person name="James T.Y."/>
            <person name="Larsson R."/>
            <person name="Schaer T.M."/>
            <person name="Refardt D."/>
            <person name="Pombert J.-F."/>
            <person name="Ebert D."/>
        </authorList>
    </citation>
    <scope>NUCLEOTIDE SEQUENCE [LARGE SCALE GENOMIC DNA]</scope>
    <source>
        <strain evidence="5 6">UGP3</strain>
        <tissue evidence="5">Spores</tissue>
    </source>
</reference>
<sequence length="536" mass="57812">MVHYEDYSDDCDDDYADSFSDGDEYDVSFSAKVKKQPIHSATNNPKSKDQSKDVKQPMQQKKNHQRAAKPASGSIKPAPTWISLAGHVDSGKSTLTARILRLADSPDVTPEEQRHGITMELMMKRMEGFVFIDAPGHSDLLEVTSKAASLASIIIVVIDPTPGEFERGLGAQTEEHLRAISILAPLPLHLLSWDMLRFHTVAEILSSLVEQIWRESVFSTPPATIQCVPLSAITGDNVFDLDISNLSIADGNGATANTNDHFLTLWEAISKTSRAQSQTETPKSIGSAFLLSVLHTTSAAGSNSFVLEGRVAHGTIALASAGCMSVRIYPGAHLAKLSKLALADNEVHSPLPATVRSTSPTKSSISSAKYIETGEFVSFSLDADPSLVATSTSLIVSQSFQWPVREERIFDGKISLLPLKKHADFIVVPGSTFIALISSIAGMRSMPCEIMAINPTAPSLRAPRFLRPGARGCVRLRFDFAILCAPPFPQIKFLLLHHGKSVATGVADAPKHKAPRFGVGQMQSWSTPVGAIVDAP</sequence>
<keyword evidence="6" id="KW-1185">Reference proteome</keyword>
<name>A0A098VU81_9MICR</name>
<evidence type="ECO:0000256" key="3">
    <source>
        <dbReference type="SAM" id="MobiDB-lite"/>
    </source>
</evidence>
<feature type="compositionally biased region" description="Basic and acidic residues" evidence="3">
    <location>
        <begin position="46"/>
        <end position="55"/>
    </location>
</feature>
<dbReference type="Proteomes" id="UP000029725">
    <property type="component" value="Unassembled WGS sequence"/>
</dbReference>
<dbReference type="HOGENOM" id="CLU_508125_0_0_1"/>
<proteinExistence type="predicted"/>
<feature type="domain" description="Tr-type G" evidence="4">
    <location>
        <begin position="82"/>
        <end position="241"/>
    </location>
</feature>
<dbReference type="VEuPathDB" id="MicrosporidiaDB:DI09_3p180"/>
<organism evidence="5 6">
    <name type="scientific">Mitosporidium daphniae</name>
    <dbReference type="NCBI Taxonomy" id="1485682"/>
    <lineage>
        <taxon>Eukaryota</taxon>
        <taxon>Fungi</taxon>
        <taxon>Fungi incertae sedis</taxon>
        <taxon>Microsporidia</taxon>
        <taxon>Mitosporidium</taxon>
    </lineage>
</organism>
<evidence type="ECO:0000256" key="2">
    <source>
        <dbReference type="ARBA" id="ARBA00023134"/>
    </source>
</evidence>
<dbReference type="GO" id="GO:0003746">
    <property type="term" value="F:translation elongation factor activity"/>
    <property type="evidence" value="ECO:0007669"/>
    <property type="project" value="UniProtKB-KW"/>
</dbReference>
<evidence type="ECO:0000313" key="6">
    <source>
        <dbReference type="Proteomes" id="UP000029725"/>
    </source>
</evidence>
<keyword evidence="5" id="KW-0648">Protein biosynthesis</keyword>
<feature type="region of interest" description="Disordered" evidence="3">
    <location>
        <begin position="30"/>
        <end position="76"/>
    </location>
</feature>
<evidence type="ECO:0000313" key="5">
    <source>
        <dbReference type="EMBL" id="KGG51256.1"/>
    </source>
</evidence>
<comment type="caution">
    <text evidence="5">The sequence shown here is derived from an EMBL/GenBank/DDBJ whole genome shotgun (WGS) entry which is preliminary data.</text>
</comment>
<dbReference type="InterPro" id="IPR027417">
    <property type="entry name" value="P-loop_NTPase"/>
</dbReference>
<dbReference type="InterPro" id="IPR000795">
    <property type="entry name" value="T_Tr_GTP-bd_dom"/>
</dbReference>
<dbReference type="SUPFAM" id="SSF52540">
    <property type="entry name" value="P-loop containing nucleoside triphosphate hydrolases"/>
    <property type="match status" value="1"/>
</dbReference>
<keyword evidence="1" id="KW-0547">Nucleotide-binding</keyword>
<keyword evidence="2" id="KW-0342">GTP-binding</keyword>
<dbReference type="GO" id="GO:0003924">
    <property type="term" value="F:GTPase activity"/>
    <property type="evidence" value="ECO:0007669"/>
    <property type="project" value="InterPro"/>
</dbReference>
<evidence type="ECO:0000256" key="1">
    <source>
        <dbReference type="ARBA" id="ARBA00022741"/>
    </source>
</evidence>
<gene>
    <name evidence="5" type="ORF">DI09_3p180</name>
</gene>
<dbReference type="RefSeq" id="XP_013237683.1">
    <property type="nucleotide sequence ID" value="XM_013382229.1"/>
</dbReference>
<dbReference type="PANTHER" id="PTHR23115">
    <property type="entry name" value="TRANSLATION FACTOR"/>
    <property type="match status" value="1"/>
</dbReference>
<accession>A0A098VU81</accession>
<dbReference type="GO" id="GO:0005525">
    <property type="term" value="F:GTP binding"/>
    <property type="evidence" value="ECO:0007669"/>
    <property type="project" value="UniProtKB-KW"/>
</dbReference>
<evidence type="ECO:0000259" key="4">
    <source>
        <dbReference type="Pfam" id="PF00009"/>
    </source>
</evidence>
<dbReference type="Gene3D" id="3.40.50.300">
    <property type="entry name" value="P-loop containing nucleotide triphosphate hydrolases"/>
    <property type="match status" value="1"/>
</dbReference>
<keyword evidence="5" id="KW-0251">Elongation factor</keyword>
<dbReference type="Pfam" id="PF00009">
    <property type="entry name" value="GTP_EFTU"/>
    <property type="match status" value="1"/>
</dbReference>
<dbReference type="GeneID" id="25259815"/>
<dbReference type="InterPro" id="IPR050100">
    <property type="entry name" value="TRAFAC_GTPase_members"/>
</dbReference>
<protein>
    <submittedName>
        <fullName evidence="5">Elongation factor Tu GTP binding domain-containing protein</fullName>
    </submittedName>
</protein>